<comment type="caution">
    <text evidence="8">The sequence shown here is derived from an EMBL/GenBank/DDBJ whole genome shotgun (WGS) entry which is preliminary data.</text>
</comment>
<evidence type="ECO:0000313" key="9">
    <source>
        <dbReference type="Proteomes" id="UP001337655"/>
    </source>
</evidence>
<dbReference type="InterPro" id="IPR011701">
    <property type="entry name" value="MFS"/>
</dbReference>
<feature type="transmembrane region" description="Helical" evidence="6">
    <location>
        <begin position="179"/>
        <end position="198"/>
    </location>
</feature>
<dbReference type="PROSITE" id="PS50850">
    <property type="entry name" value="MFS"/>
    <property type="match status" value="1"/>
</dbReference>
<dbReference type="Proteomes" id="UP001337655">
    <property type="component" value="Unassembled WGS sequence"/>
</dbReference>
<dbReference type="InterPro" id="IPR036259">
    <property type="entry name" value="MFS_trans_sf"/>
</dbReference>
<protein>
    <recommendedName>
        <fullName evidence="7">Major facilitator superfamily (MFS) profile domain-containing protein</fullName>
    </recommendedName>
</protein>
<proteinExistence type="predicted"/>
<dbReference type="FunFam" id="1.20.1250.20:FF:000034">
    <property type="entry name" value="MFS general substrate transporter"/>
    <property type="match status" value="1"/>
</dbReference>
<comment type="subcellular location">
    <subcellularLocation>
        <location evidence="1">Membrane</location>
        <topology evidence="1">Multi-pass membrane protein</topology>
    </subcellularLocation>
</comment>
<evidence type="ECO:0000256" key="3">
    <source>
        <dbReference type="ARBA" id="ARBA00022692"/>
    </source>
</evidence>
<dbReference type="Gene3D" id="1.20.1250.20">
    <property type="entry name" value="MFS general substrate transporter like domains"/>
    <property type="match status" value="2"/>
</dbReference>
<evidence type="ECO:0000256" key="2">
    <source>
        <dbReference type="ARBA" id="ARBA00022448"/>
    </source>
</evidence>
<dbReference type="PANTHER" id="PTHR43791">
    <property type="entry name" value="PERMEASE-RELATED"/>
    <property type="match status" value="1"/>
</dbReference>
<keyword evidence="9" id="KW-1185">Reference proteome</keyword>
<feature type="transmembrane region" description="Helical" evidence="6">
    <location>
        <begin position="346"/>
        <end position="367"/>
    </location>
</feature>
<dbReference type="Pfam" id="PF07690">
    <property type="entry name" value="MFS_1"/>
    <property type="match status" value="1"/>
</dbReference>
<keyword evidence="3 6" id="KW-0812">Transmembrane</keyword>
<dbReference type="GO" id="GO:0016020">
    <property type="term" value="C:membrane"/>
    <property type="evidence" value="ECO:0007669"/>
    <property type="project" value="UniProtKB-SubCell"/>
</dbReference>
<feature type="transmembrane region" description="Helical" evidence="6">
    <location>
        <begin position="438"/>
        <end position="460"/>
    </location>
</feature>
<dbReference type="GeneID" id="89928038"/>
<gene>
    <name evidence="8" type="ORF">LTR77_006698</name>
</gene>
<sequence length="498" mass="55094">MTEYDKSNVTVEDAAYIEHKSPRDDSQSDADVNDASGSHDHALTRKIDLNLLPWLCLLYLASFLDRTNIGNAKVFGLQEDLKMTDGQWQASLAIFFVSYSIFEPVSNVLLKKLRPSVYLPTLVLGWGIVTVCQGVVHNFAGLAACRWFLGMLEAGLFPGCQFYLSCWYRRHEFGLRSSLFFASAALAGSFGGLLAVAITHMDGIGGRPGWAWIFIIEGLATVVIGIMSYFMIHDFPDQSTRFLTSADHARLIRRLREDGQASAEHESFRWEYLRACLTDWKTYTSSIIYMGCGGGLYAFSLFLPTILVEMGYEANTAQLMSVPPYAAAAIATILVGYLGDRTKRRGIYAIYIAPLGMIGFAILLTDVPAAGKYAGTFLAAVGIYPLIPNTICWLASNTEGVYKRGITLGITMGWANLQGCVVSNVYRAGDAPRFLPGHGVILGYLTLFLFGGSCLHYLLLWRENRLRVNGERDHWVHGKSAAQVALLGDRRPDFIYTL</sequence>
<evidence type="ECO:0000256" key="4">
    <source>
        <dbReference type="ARBA" id="ARBA00022989"/>
    </source>
</evidence>
<evidence type="ECO:0000256" key="5">
    <source>
        <dbReference type="ARBA" id="ARBA00023136"/>
    </source>
</evidence>
<dbReference type="EMBL" id="JAVRRT010000010">
    <property type="protein sequence ID" value="KAK5168130.1"/>
    <property type="molecule type" value="Genomic_DNA"/>
</dbReference>
<dbReference type="PANTHER" id="PTHR43791:SF19">
    <property type="entry name" value="TRANSPORTER, PUTATIVE (AFU_ORTHOLOGUE AFUA_1G01812)-RELATED"/>
    <property type="match status" value="1"/>
</dbReference>
<feature type="transmembrane region" description="Helical" evidence="6">
    <location>
        <begin position="406"/>
        <end position="426"/>
    </location>
</feature>
<organism evidence="8 9">
    <name type="scientific">Saxophila tyrrhenica</name>
    <dbReference type="NCBI Taxonomy" id="1690608"/>
    <lineage>
        <taxon>Eukaryota</taxon>
        <taxon>Fungi</taxon>
        <taxon>Dikarya</taxon>
        <taxon>Ascomycota</taxon>
        <taxon>Pezizomycotina</taxon>
        <taxon>Dothideomycetes</taxon>
        <taxon>Dothideomycetidae</taxon>
        <taxon>Mycosphaerellales</taxon>
        <taxon>Extremaceae</taxon>
        <taxon>Saxophila</taxon>
    </lineage>
</organism>
<dbReference type="FunFam" id="1.20.1250.20:FF:000068">
    <property type="entry name" value="MFS general substrate transporter"/>
    <property type="match status" value="1"/>
</dbReference>
<keyword evidence="2" id="KW-0813">Transport</keyword>
<name>A0AAV9P8H9_9PEZI</name>
<evidence type="ECO:0000259" key="7">
    <source>
        <dbReference type="PROSITE" id="PS50850"/>
    </source>
</evidence>
<feature type="transmembrane region" description="Helical" evidence="6">
    <location>
        <begin position="319"/>
        <end position="339"/>
    </location>
</feature>
<feature type="transmembrane region" description="Helical" evidence="6">
    <location>
        <begin position="210"/>
        <end position="232"/>
    </location>
</feature>
<keyword evidence="5 6" id="KW-0472">Membrane</keyword>
<feature type="transmembrane region" description="Helical" evidence="6">
    <location>
        <begin position="287"/>
        <end position="307"/>
    </location>
</feature>
<evidence type="ECO:0000313" key="8">
    <source>
        <dbReference type="EMBL" id="KAK5168130.1"/>
    </source>
</evidence>
<accession>A0AAV9P8H9</accession>
<feature type="transmembrane region" description="Helical" evidence="6">
    <location>
        <begin position="373"/>
        <end position="394"/>
    </location>
</feature>
<feature type="transmembrane region" description="Helical" evidence="6">
    <location>
        <begin position="117"/>
        <end position="136"/>
    </location>
</feature>
<dbReference type="GO" id="GO:0022857">
    <property type="term" value="F:transmembrane transporter activity"/>
    <property type="evidence" value="ECO:0007669"/>
    <property type="project" value="InterPro"/>
</dbReference>
<dbReference type="RefSeq" id="XP_064657740.1">
    <property type="nucleotide sequence ID" value="XM_064803939.1"/>
</dbReference>
<feature type="domain" description="Major facilitator superfamily (MFS) profile" evidence="7">
    <location>
        <begin position="51"/>
        <end position="498"/>
    </location>
</feature>
<dbReference type="AlphaFoldDB" id="A0AAV9P8H9"/>
<dbReference type="SUPFAM" id="SSF103473">
    <property type="entry name" value="MFS general substrate transporter"/>
    <property type="match status" value="1"/>
</dbReference>
<dbReference type="InterPro" id="IPR020846">
    <property type="entry name" value="MFS_dom"/>
</dbReference>
<evidence type="ECO:0000256" key="1">
    <source>
        <dbReference type="ARBA" id="ARBA00004141"/>
    </source>
</evidence>
<evidence type="ECO:0000256" key="6">
    <source>
        <dbReference type="SAM" id="Phobius"/>
    </source>
</evidence>
<keyword evidence="4 6" id="KW-1133">Transmembrane helix</keyword>
<reference evidence="8 9" key="1">
    <citation type="submission" date="2023-08" db="EMBL/GenBank/DDBJ databases">
        <title>Black Yeasts Isolated from many extreme environments.</title>
        <authorList>
            <person name="Coleine C."/>
            <person name="Stajich J.E."/>
            <person name="Selbmann L."/>
        </authorList>
    </citation>
    <scope>NUCLEOTIDE SEQUENCE [LARGE SCALE GENOMIC DNA]</scope>
    <source>
        <strain evidence="8 9">CCFEE 5935</strain>
    </source>
</reference>
<feature type="transmembrane region" description="Helical" evidence="6">
    <location>
        <begin position="89"/>
        <end position="110"/>
    </location>
</feature>
<feature type="transmembrane region" description="Helical" evidence="6">
    <location>
        <begin position="148"/>
        <end position="167"/>
    </location>
</feature>